<keyword evidence="2" id="KW-1185">Reference proteome</keyword>
<evidence type="ECO:0000313" key="1">
    <source>
        <dbReference type="EMBL" id="KAJ7416917.1"/>
    </source>
</evidence>
<name>A0ABQ9DDL4_9PASS</name>
<sequence>MERSYSGHRSRKLLKHIEENFLVQVLRKPTRKALLLELLFVNRDELRHKLGISGCLGHNGHVVEFQIIGVRRETASKTSALNMETADFWLLKELAAFGAYEITLNLTEVLDPVAIPTMVDIQMSVKFGFSRTETMGDRFLDEIFDNAEFQEVILVYAESQLQ</sequence>
<protein>
    <submittedName>
        <fullName evidence="1">Uncharacterized protein</fullName>
    </submittedName>
</protein>
<dbReference type="Proteomes" id="UP001145742">
    <property type="component" value="Unassembled WGS sequence"/>
</dbReference>
<dbReference type="EMBL" id="WHWB01033789">
    <property type="protein sequence ID" value="KAJ7416917.1"/>
    <property type="molecule type" value="Genomic_DNA"/>
</dbReference>
<organism evidence="1 2">
    <name type="scientific">Willisornis vidua</name>
    <name type="common">Xingu scale-backed antbird</name>
    <dbReference type="NCBI Taxonomy" id="1566151"/>
    <lineage>
        <taxon>Eukaryota</taxon>
        <taxon>Metazoa</taxon>
        <taxon>Chordata</taxon>
        <taxon>Craniata</taxon>
        <taxon>Vertebrata</taxon>
        <taxon>Euteleostomi</taxon>
        <taxon>Archelosauria</taxon>
        <taxon>Archosauria</taxon>
        <taxon>Dinosauria</taxon>
        <taxon>Saurischia</taxon>
        <taxon>Theropoda</taxon>
        <taxon>Coelurosauria</taxon>
        <taxon>Aves</taxon>
        <taxon>Neognathae</taxon>
        <taxon>Neoaves</taxon>
        <taxon>Telluraves</taxon>
        <taxon>Australaves</taxon>
        <taxon>Passeriformes</taxon>
        <taxon>Thamnophilidae</taxon>
        <taxon>Willisornis</taxon>
    </lineage>
</organism>
<comment type="caution">
    <text evidence="1">The sequence shown here is derived from an EMBL/GenBank/DDBJ whole genome shotgun (WGS) entry which is preliminary data.</text>
</comment>
<proteinExistence type="predicted"/>
<evidence type="ECO:0000313" key="2">
    <source>
        <dbReference type="Proteomes" id="UP001145742"/>
    </source>
</evidence>
<accession>A0ABQ9DDL4</accession>
<gene>
    <name evidence="1" type="ORF">WISP_67690</name>
</gene>
<reference evidence="1" key="1">
    <citation type="submission" date="2019-10" db="EMBL/GenBank/DDBJ databases">
        <authorList>
            <person name="Soares A.E.R."/>
            <person name="Aleixo A."/>
            <person name="Schneider P."/>
            <person name="Miyaki C.Y."/>
            <person name="Schneider M.P."/>
            <person name="Mello C."/>
            <person name="Vasconcelos A.T.R."/>
        </authorList>
    </citation>
    <scope>NUCLEOTIDE SEQUENCE</scope>
    <source>
        <tissue evidence="1">Muscle</tissue>
    </source>
</reference>